<dbReference type="RefSeq" id="WP_142766027.1">
    <property type="nucleotide sequence ID" value="NZ_CP041356.1"/>
</dbReference>
<dbReference type="SUPFAM" id="SSF55811">
    <property type="entry name" value="Nudix"/>
    <property type="match status" value="1"/>
</dbReference>
<evidence type="ECO:0000313" key="4">
    <source>
        <dbReference type="EMBL" id="QDK70417.1"/>
    </source>
</evidence>
<dbReference type="PANTHER" id="PTHR43046">
    <property type="entry name" value="GDP-MANNOSE MANNOSYL HYDROLASE"/>
    <property type="match status" value="1"/>
</dbReference>
<dbReference type="Pfam" id="PF12535">
    <property type="entry name" value="Nudix_N"/>
    <property type="match status" value="1"/>
</dbReference>
<organism evidence="4 5">
    <name type="scientific">Lactococcus protaetiae</name>
    <dbReference type="NCBI Taxonomy" id="2592653"/>
    <lineage>
        <taxon>Bacteria</taxon>
        <taxon>Bacillati</taxon>
        <taxon>Bacillota</taxon>
        <taxon>Bacilli</taxon>
        <taxon>Lactobacillales</taxon>
        <taxon>Streptococcaceae</taxon>
        <taxon>Lactococcus</taxon>
    </lineage>
</organism>
<gene>
    <name evidence="4" type="ORF">FLP15_03565</name>
</gene>
<protein>
    <submittedName>
        <fullName evidence="4">NUDIX domain-containing protein</fullName>
    </submittedName>
</protein>
<dbReference type="Gene3D" id="3.90.79.10">
    <property type="entry name" value="Nucleoside Triphosphate Pyrophosphohydrolase"/>
    <property type="match status" value="1"/>
</dbReference>
<dbReference type="OrthoDB" id="9804442at2"/>
<dbReference type="PROSITE" id="PS51462">
    <property type="entry name" value="NUDIX"/>
    <property type="match status" value="1"/>
</dbReference>
<dbReference type="InterPro" id="IPR015797">
    <property type="entry name" value="NUDIX_hydrolase-like_dom_sf"/>
</dbReference>
<evidence type="ECO:0000313" key="5">
    <source>
        <dbReference type="Proteomes" id="UP000315128"/>
    </source>
</evidence>
<evidence type="ECO:0000256" key="1">
    <source>
        <dbReference type="ARBA" id="ARBA00001946"/>
    </source>
</evidence>
<dbReference type="InterPro" id="IPR000086">
    <property type="entry name" value="NUDIX_hydrolase_dom"/>
</dbReference>
<dbReference type="AlphaFoldDB" id="A0A514Z7E5"/>
<dbReference type="InterPro" id="IPR059176">
    <property type="entry name" value="UDP-X_N"/>
</dbReference>
<dbReference type="Proteomes" id="UP000315128">
    <property type="component" value="Chromosome"/>
</dbReference>
<feature type="domain" description="Nudix hydrolase" evidence="3">
    <location>
        <begin position="65"/>
        <end position="191"/>
    </location>
</feature>
<reference evidence="4 5" key="1">
    <citation type="submission" date="2019-07" db="EMBL/GenBank/DDBJ databases">
        <title>Genome sequencing of KACC 19320.</title>
        <authorList>
            <person name="Heo J."/>
            <person name="Kim S.-J."/>
            <person name="Kim J.-S."/>
            <person name="Hong S.-B."/>
            <person name="Kwon S.-W."/>
        </authorList>
    </citation>
    <scope>NUCLEOTIDE SEQUENCE [LARGE SCALE GENOMIC DNA]</scope>
    <source>
        <strain evidence="4 5">KACC 19320</strain>
    </source>
</reference>
<keyword evidence="2" id="KW-0378">Hydrolase</keyword>
<name>A0A514Z7E5_9LACT</name>
<proteinExistence type="predicted"/>
<dbReference type="KEGG" id="lack:FLP15_03565"/>
<accession>A0A514Z7E5</accession>
<evidence type="ECO:0000256" key="2">
    <source>
        <dbReference type="ARBA" id="ARBA00022801"/>
    </source>
</evidence>
<keyword evidence="5" id="KW-1185">Reference proteome</keyword>
<dbReference type="Gene3D" id="6.10.250.1120">
    <property type="match status" value="1"/>
</dbReference>
<sequence>MEDFAKIIKRMNAIADSGLIYAKDIFDRERYTELKELASDLTENLTDLSKCELTEAFRPTAYYPTPMIDVRAFVRDEAGRILLICDKVRGDWAMPGGYGEIGLTAKEDVLKELLEEAGLTGKVNRLLAVFDTEKWQPQARQYYKFVFECSVISGEFTENSETTESRFFDFVDLSNLNLSEHRNTYAQFELLEKLAKENKQHID</sequence>
<evidence type="ECO:0000259" key="3">
    <source>
        <dbReference type="PROSITE" id="PS51462"/>
    </source>
</evidence>
<dbReference type="Pfam" id="PF00293">
    <property type="entry name" value="NUDIX"/>
    <property type="match status" value="1"/>
</dbReference>
<comment type="cofactor">
    <cofactor evidence="1">
        <name>Mg(2+)</name>
        <dbReference type="ChEBI" id="CHEBI:18420"/>
    </cofactor>
</comment>
<dbReference type="GO" id="GO:0016787">
    <property type="term" value="F:hydrolase activity"/>
    <property type="evidence" value="ECO:0007669"/>
    <property type="project" value="UniProtKB-KW"/>
</dbReference>
<dbReference type="PANTHER" id="PTHR43046:SF16">
    <property type="entry name" value="ADP-RIBOSE PYROPHOSPHATASE YJHB-RELATED"/>
    <property type="match status" value="1"/>
</dbReference>
<dbReference type="EMBL" id="CP041356">
    <property type="protein sequence ID" value="QDK70417.1"/>
    <property type="molecule type" value="Genomic_DNA"/>
</dbReference>